<dbReference type="Proteomes" id="UP000255316">
    <property type="component" value="Unassembled WGS sequence"/>
</dbReference>
<proteinExistence type="predicted"/>
<name>A0A378IFJ3_9GAMM</name>
<sequence length="37" mass="4403">MYHLKRHTFLKLLIYSGDGMGLHFFNDWSIYATIIVT</sequence>
<reference evidence="1 2" key="1">
    <citation type="submission" date="2018-06" db="EMBL/GenBank/DDBJ databases">
        <authorList>
            <consortium name="Pathogen Informatics"/>
            <person name="Doyle S."/>
        </authorList>
    </citation>
    <scope>NUCLEOTIDE SEQUENCE [LARGE SCALE GENOMIC DNA]</scope>
    <source>
        <strain evidence="1 2">NCTC12438</strain>
    </source>
</reference>
<protein>
    <submittedName>
        <fullName evidence="1">Uncharacterized protein</fullName>
    </submittedName>
</protein>
<organism evidence="1 2">
    <name type="scientific">Legionella cincinnatiensis</name>
    <dbReference type="NCBI Taxonomy" id="28085"/>
    <lineage>
        <taxon>Bacteria</taxon>
        <taxon>Pseudomonadati</taxon>
        <taxon>Pseudomonadota</taxon>
        <taxon>Gammaproteobacteria</taxon>
        <taxon>Legionellales</taxon>
        <taxon>Legionellaceae</taxon>
        <taxon>Legionella</taxon>
    </lineage>
</organism>
<dbReference type="EMBL" id="UGNX01000001">
    <property type="protein sequence ID" value="STX33987.1"/>
    <property type="molecule type" value="Genomic_DNA"/>
</dbReference>
<accession>A0A378IFJ3</accession>
<evidence type="ECO:0000313" key="2">
    <source>
        <dbReference type="Proteomes" id="UP000255316"/>
    </source>
</evidence>
<dbReference type="AlphaFoldDB" id="A0A378IFJ3"/>
<gene>
    <name evidence="1" type="ORF">NCTC12438_00576</name>
</gene>
<evidence type="ECO:0000313" key="1">
    <source>
        <dbReference type="EMBL" id="STX33987.1"/>
    </source>
</evidence>